<evidence type="ECO:0000313" key="11">
    <source>
        <dbReference type="Proteomes" id="UP001266305"/>
    </source>
</evidence>
<dbReference type="EMBL" id="JASSZA010000009">
    <property type="protein sequence ID" value="KAK2102839.1"/>
    <property type="molecule type" value="Genomic_DNA"/>
</dbReference>
<dbReference type="Proteomes" id="UP001266305">
    <property type="component" value="Unassembled WGS sequence"/>
</dbReference>
<keyword evidence="11" id="KW-1185">Reference proteome</keyword>
<organism evidence="10 11">
    <name type="scientific">Saguinus oedipus</name>
    <name type="common">Cotton-top tamarin</name>
    <name type="synonym">Oedipomidas oedipus</name>
    <dbReference type="NCBI Taxonomy" id="9490"/>
    <lineage>
        <taxon>Eukaryota</taxon>
        <taxon>Metazoa</taxon>
        <taxon>Chordata</taxon>
        <taxon>Craniata</taxon>
        <taxon>Vertebrata</taxon>
        <taxon>Euteleostomi</taxon>
        <taxon>Mammalia</taxon>
        <taxon>Eutheria</taxon>
        <taxon>Euarchontoglires</taxon>
        <taxon>Primates</taxon>
        <taxon>Haplorrhini</taxon>
        <taxon>Platyrrhini</taxon>
        <taxon>Cebidae</taxon>
        <taxon>Callitrichinae</taxon>
        <taxon>Saguinus</taxon>
    </lineage>
</organism>
<dbReference type="InterPro" id="IPR027248">
    <property type="entry name" value="Sm_D2"/>
</dbReference>
<dbReference type="InterPro" id="IPR010920">
    <property type="entry name" value="LSM_dom_sf"/>
</dbReference>
<dbReference type="Pfam" id="PF01423">
    <property type="entry name" value="LSM"/>
    <property type="match status" value="1"/>
</dbReference>
<keyword evidence="3 8" id="KW-0963">Cytoplasm</keyword>
<comment type="function">
    <text evidence="8">Plays a role in pre-mRNA splicing as a core component of the spliceosomal U1, U2, U4 and U5 small nuclear ribonucleoproteins (snRNPs), the building blocks of the spliceosome. Component of both the pre-catalytic spliceosome B complex and activated spliceosome C complexes. As a component of the minor spliceosome, involved in the splicing of U12-type introns in pre-mRNAs.</text>
</comment>
<keyword evidence="6 8" id="KW-0539">Nucleus</keyword>
<keyword evidence="4 8" id="KW-0507">mRNA processing</keyword>
<dbReference type="PROSITE" id="PS52002">
    <property type="entry name" value="SM"/>
    <property type="match status" value="1"/>
</dbReference>
<evidence type="ECO:0000256" key="2">
    <source>
        <dbReference type="ARBA" id="ARBA00008146"/>
    </source>
</evidence>
<evidence type="ECO:0000256" key="8">
    <source>
        <dbReference type="RuleBase" id="RU365051"/>
    </source>
</evidence>
<evidence type="ECO:0000256" key="7">
    <source>
        <dbReference type="ARBA" id="ARBA00023274"/>
    </source>
</evidence>
<sequence length="82" mass="9714">MQKHLEKERKNNTQVLIKCRNNKKLLGRMKAFDRHCNMMLENMKMWTEVPKSSKGKKKSEPVNKDCYISKMFLRGDSVIVVL</sequence>
<name>A0ABQ9V0H7_SAGOE</name>
<dbReference type="Gene3D" id="2.30.30.100">
    <property type="match status" value="1"/>
</dbReference>
<evidence type="ECO:0000256" key="5">
    <source>
        <dbReference type="ARBA" id="ARBA00023187"/>
    </source>
</evidence>
<dbReference type="SMART" id="SM00651">
    <property type="entry name" value="Sm"/>
    <property type="match status" value="1"/>
</dbReference>
<dbReference type="GO" id="GO:1990904">
    <property type="term" value="C:ribonucleoprotein complex"/>
    <property type="evidence" value="ECO:0007669"/>
    <property type="project" value="UniProtKB-KW"/>
</dbReference>
<keyword evidence="5 8" id="KW-0508">mRNA splicing</keyword>
<reference evidence="10 11" key="1">
    <citation type="submission" date="2023-05" db="EMBL/GenBank/DDBJ databases">
        <title>B98-5 Cell Line De Novo Hybrid Assembly: An Optical Mapping Approach.</title>
        <authorList>
            <person name="Kananen K."/>
            <person name="Auerbach J.A."/>
            <person name="Kautto E."/>
            <person name="Blachly J.S."/>
        </authorList>
    </citation>
    <scope>NUCLEOTIDE SEQUENCE [LARGE SCALE GENOMIC DNA]</scope>
    <source>
        <strain evidence="10">B95-8</strain>
        <tissue evidence="10">Cell line</tissue>
    </source>
</reference>
<evidence type="ECO:0000256" key="3">
    <source>
        <dbReference type="ARBA" id="ARBA00022490"/>
    </source>
</evidence>
<dbReference type="InterPro" id="IPR047575">
    <property type="entry name" value="Sm"/>
</dbReference>
<feature type="domain" description="Sm" evidence="9">
    <location>
        <begin position="2"/>
        <end position="82"/>
    </location>
</feature>
<dbReference type="SUPFAM" id="SSF50182">
    <property type="entry name" value="Sm-like ribonucleoproteins"/>
    <property type="match status" value="1"/>
</dbReference>
<evidence type="ECO:0000256" key="6">
    <source>
        <dbReference type="ARBA" id="ARBA00023242"/>
    </source>
</evidence>
<accession>A0ABQ9V0H7</accession>
<proteinExistence type="inferred from homology"/>
<evidence type="ECO:0000313" key="10">
    <source>
        <dbReference type="EMBL" id="KAK2102839.1"/>
    </source>
</evidence>
<dbReference type="CDD" id="cd01720">
    <property type="entry name" value="Sm_D2"/>
    <property type="match status" value="1"/>
</dbReference>
<comment type="similarity">
    <text evidence="2 8">Belongs to the snRNP core protein family.</text>
</comment>
<dbReference type="InterPro" id="IPR001163">
    <property type="entry name" value="Sm_dom_euk/arc"/>
</dbReference>
<evidence type="ECO:0000256" key="1">
    <source>
        <dbReference type="ARBA" id="ARBA00004123"/>
    </source>
</evidence>
<keyword evidence="7 8" id="KW-0687">Ribonucleoprotein</keyword>
<evidence type="ECO:0000256" key="4">
    <source>
        <dbReference type="ARBA" id="ARBA00022664"/>
    </source>
</evidence>
<comment type="subcellular location">
    <subcellularLocation>
        <location evidence="8">Cytoplasm</location>
        <location evidence="8">Cytosol</location>
    </subcellularLocation>
    <subcellularLocation>
        <location evidence="1 8">Nucleus</location>
    </subcellularLocation>
    <text evidence="8">SMN-mediated assembly into core snRNPs occurs in the cytosol before SMN-mediated transport to the nucleus to be included in spliceosomes.</text>
</comment>
<gene>
    <name evidence="10" type="primary">SNRPD2_11</name>
    <name evidence="8" type="synonym">SNRPD2</name>
    <name evidence="10" type="ORF">P7K49_020506</name>
</gene>
<dbReference type="PANTHER" id="PTHR12777">
    <property type="entry name" value="SMALL NUCLEAR RIBONUCLEOPROTEIN SM D2"/>
    <property type="match status" value="1"/>
</dbReference>
<comment type="caution">
    <text evidence="10">The sequence shown here is derived from an EMBL/GenBank/DDBJ whole genome shotgun (WGS) entry which is preliminary data.</text>
</comment>
<protein>
    <recommendedName>
        <fullName evidence="8">Small nuclear ribonucleoprotein Sm D2</fullName>
        <shortName evidence="8">Sm-D2</shortName>
    </recommendedName>
    <alternativeName>
        <fullName evidence="8">snRNP core protein D2</fullName>
    </alternativeName>
</protein>
<evidence type="ECO:0000259" key="9">
    <source>
        <dbReference type="PROSITE" id="PS52002"/>
    </source>
</evidence>